<gene>
    <name evidence="1" type="ORF">FHX37_3795</name>
</gene>
<evidence type="ECO:0000313" key="1">
    <source>
        <dbReference type="EMBL" id="TQN28450.1"/>
    </source>
</evidence>
<dbReference type="Pfam" id="PF06245">
    <property type="entry name" value="DUF1015"/>
    <property type="match status" value="1"/>
</dbReference>
<reference evidence="1 2" key="1">
    <citation type="submission" date="2019-06" db="EMBL/GenBank/DDBJ databases">
        <title>Sequencing the genomes of 1000 actinobacteria strains.</title>
        <authorList>
            <person name="Klenk H.-P."/>
        </authorList>
    </citation>
    <scope>NUCLEOTIDE SEQUENCE [LARGE SCALE GENOMIC DNA]</scope>
    <source>
        <strain evidence="1 2">DSM 45015</strain>
    </source>
</reference>
<dbReference type="InterPro" id="IPR008323">
    <property type="entry name" value="UCP033563"/>
</dbReference>
<dbReference type="EMBL" id="VFQC01000002">
    <property type="protein sequence ID" value="TQN28450.1"/>
    <property type="molecule type" value="Genomic_DNA"/>
</dbReference>
<dbReference type="PANTHER" id="PTHR36454:SF1">
    <property type="entry name" value="DUF1015 DOMAIN-CONTAINING PROTEIN"/>
    <property type="match status" value="1"/>
</dbReference>
<name>A0A543N9G0_9ACTN</name>
<evidence type="ECO:0000313" key="2">
    <source>
        <dbReference type="Proteomes" id="UP000317422"/>
    </source>
</evidence>
<protein>
    <submittedName>
        <fullName evidence="1">Uncharacterized protein (DUF1015 family)</fullName>
    </submittedName>
</protein>
<dbReference type="Proteomes" id="UP000317422">
    <property type="component" value="Unassembled WGS sequence"/>
</dbReference>
<dbReference type="RefSeq" id="WP_141925503.1">
    <property type="nucleotide sequence ID" value="NZ_VFQC01000002.1"/>
</dbReference>
<comment type="caution">
    <text evidence="1">The sequence shown here is derived from an EMBL/GenBank/DDBJ whole genome shotgun (WGS) entry which is preliminary data.</text>
</comment>
<organism evidence="1 2">
    <name type="scientific">Haloactinospora alba</name>
    <dbReference type="NCBI Taxonomy" id="405555"/>
    <lineage>
        <taxon>Bacteria</taxon>
        <taxon>Bacillati</taxon>
        <taxon>Actinomycetota</taxon>
        <taxon>Actinomycetes</taxon>
        <taxon>Streptosporangiales</taxon>
        <taxon>Nocardiopsidaceae</taxon>
        <taxon>Haloactinospora</taxon>
    </lineage>
</organism>
<dbReference type="OrthoDB" id="9781616at2"/>
<keyword evidence="2" id="KW-1185">Reference proteome</keyword>
<dbReference type="PANTHER" id="PTHR36454">
    <property type="entry name" value="LMO2823 PROTEIN"/>
    <property type="match status" value="1"/>
</dbReference>
<sequence>MSTARATPEAALRAGVTVRPPRLLLADHQTADQPFGPDSVRRLLREGTLRRTRFPVVVVYRVVAGDHQQTGVVAEVAVSDYRAGRIRRHEATDPDRERKLVDYTERVHVEQTPVMLTHTPRERLRDTLAATTAAAPDVEFTADGRTHSVWVVEDTELLRMVHGELSSLSELYIADGHHRMASADQYAARRAELGPDAPAAYTLGALFPCDEMRIFGYPRGVPRPVGWSTGDVVSALAAAPGVAGIEECPPAEGPHPVPGTAAVFLDRRWYRLWLGESHDGARSSLDSVRLDEGVLGPVFGGVGPTYPPGAYGMEALAGWCAEHETVGFLPYPPSVADVMAVSDAGSVMPPKSTWFDPKAPQGLFVRELS</sequence>
<proteinExistence type="predicted"/>
<dbReference type="AlphaFoldDB" id="A0A543N9G0"/>
<accession>A0A543N9G0</accession>